<feature type="compositionally biased region" description="Basic and acidic residues" evidence="7">
    <location>
        <begin position="375"/>
        <end position="394"/>
    </location>
</feature>
<proteinExistence type="inferred from homology"/>
<dbReference type="GO" id="GO:0005798">
    <property type="term" value="C:Golgi-associated vesicle"/>
    <property type="evidence" value="ECO:0007669"/>
    <property type="project" value="TreeGrafter"/>
</dbReference>
<dbReference type="GO" id="GO:0005516">
    <property type="term" value="F:calmodulin binding"/>
    <property type="evidence" value="ECO:0007669"/>
    <property type="project" value="InterPro"/>
</dbReference>
<evidence type="ECO:0000256" key="2">
    <source>
        <dbReference type="ARBA" id="ARBA00005728"/>
    </source>
</evidence>
<feature type="region of interest" description="Disordered" evidence="7">
    <location>
        <begin position="36"/>
        <end position="55"/>
    </location>
</feature>
<name>A0A8C8RDF0_9SAUR</name>
<feature type="compositionally biased region" description="Basic and acidic residues" evidence="7">
    <location>
        <begin position="121"/>
        <end position="145"/>
    </location>
</feature>
<evidence type="ECO:0000313" key="9">
    <source>
        <dbReference type="Proteomes" id="UP000694393"/>
    </source>
</evidence>
<dbReference type="GO" id="GO:0070507">
    <property type="term" value="P:regulation of microtubule cytoskeleton organization"/>
    <property type="evidence" value="ECO:0007669"/>
    <property type="project" value="TreeGrafter"/>
</dbReference>
<dbReference type="PANTHER" id="PTHR14759">
    <property type="entry name" value="STOP PROTEIN"/>
    <property type="match status" value="1"/>
</dbReference>
<reference evidence="8" key="2">
    <citation type="submission" date="2025-09" db="UniProtKB">
        <authorList>
            <consortium name="Ensembl"/>
        </authorList>
    </citation>
    <scope>IDENTIFICATION</scope>
</reference>
<dbReference type="InterPro" id="IPR007882">
    <property type="entry name" value="MAP6"/>
</dbReference>
<dbReference type="GO" id="GO:0030424">
    <property type="term" value="C:axon"/>
    <property type="evidence" value="ECO:0007669"/>
    <property type="project" value="TreeGrafter"/>
</dbReference>
<feature type="compositionally biased region" description="Pro residues" evidence="7">
    <location>
        <begin position="147"/>
        <end position="158"/>
    </location>
</feature>
<comment type="subcellular location">
    <subcellularLocation>
        <location evidence="1">Cytoplasm</location>
        <location evidence="1">Cytoskeleton</location>
    </subcellularLocation>
</comment>
<organism evidence="8 9">
    <name type="scientific">Pelusios castaneus</name>
    <name type="common">West African mud turtle</name>
    <dbReference type="NCBI Taxonomy" id="367368"/>
    <lineage>
        <taxon>Eukaryota</taxon>
        <taxon>Metazoa</taxon>
        <taxon>Chordata</taxon>
        <taxon>Craniata</taxon>
        <taxon>Vertebrata</taxon>
        <taxon>Euteleostomi</taxon>
        <taxon>Archelosauria</taxon>
        <taxon>Testudinata</taxon>
        <taxon>Testudines</taxon>
        <taxon>Pleurodira</taxon>
        <taxon>Pelomedusidae</taxon>
        <taxon>Pelusios</taxon>
    </lineage>
</organism>
<feature type="region of interest" description="Disordered" evidence="7">
    <location>
        <begin position="100"/>
        <end position="237"/>
    </location>
</feature>
<evidence type="ECO:0000256" key="1">
    <source>
        <dbReference type="ARBA" id="ARBA00004245"/>
    </source>
</evidence>
<sequence>MAWPCITRACCIARFWNQLDKADIAVPLVFTKYSEATEQPGPQGAPQPPRAPSAIETQPCILGSDLDAVARATAAGDHKGAPGQQPPPADSVMRQDYRHWKAQRPEPSCKPKSEYQPSDTPFEKESQYQKDFRAWPIPKRGDHPWIPKLPPCPGPSPDKAPQEKPASQEKRRRVQPGQEKKEEEAEPRVEEEQPKVARAGEGREMRSKKKVQVVEDGGQQQPGPSAPLEGGKGRAAVDALNRQIREEVAAGVTSSYRNEFRPWTDIRRVKLIKAKTQYKPPEEKMIHETSYSSQFKGEPSKPVPADNKVIDRRRIRSLYSEPFQDSSKVEKRSVQTSKPKKTTASHKPLKKAKDKQTTSGRAAKKKSTASCSGTKPEDKEKSKEMNNKLAEAKE</sequence>
<keyword evidence="5" id="KW-0493">Microtubule</keyword>
<dbReference type="GO" id="GO:0008017">
    <property type="term" value="F:microtubule binding"/>
    <property type="evidence" value="ECO:0007669"/>
    <property type="project" value="InterPro"/>
</dbReference>
<feature type="region of interest" description="Disordered" evidence="7">
    <location>
        <begin position="280"/>
        <end position="394"/>
    </location>
</feature>
<dbReference type="GO" id="GO:0030425">
    <property type="term" value="C:dendrite"/>
    <property type="evidence" value="ECO:0007669"/>
    <property type="project" value="TreeGrafter"/>
</dbReference>
<dbReference type="GO" id="GO:0048813">
    <property type="term" value="P:dendrite morphogenesis"/>
    <property type="evidence" value="ECO:0007669"/>
    <property type="project" value="TreeGrafter"/>
</dbReference>
<dbReference type="Ensembl" id="ENSPCET00000003777.1">
    <property type="protein sequence ID" value="ENSPCEP00000003656.1"/>
    <property type="gene ID" value="ENSPCEG00000002909.1"/>
</dbReference>
<evidence type="ECO:0000256" key="3">
    <source>
        <dbReference type="ARBA" id="ARBA00022448"/>
    </source>
</evidence>
<evidence type="ECO:0000313" key="8">
    <source>
        <dbReference type="Ensembl" id="ENSPCEP00000003656.1"/>
    </source>
</evidence>
<dbReference type="GO" id="GO:0000226">
    <property type="term" value="P:microtubule cytoskeleton organization"/>
    <property type="evidence" value="ECO:0007669"/>
    <property type="project" value="InterPro"/>
</dbReference>
<dbReference type="GO" id="GO:0005801">
    <property type="term" value="C:cis-Golgi network"/>
    <property type="evidence" value="ECO:0007669"/>
    <property type="project" value="TreeGrafter"/>
</dbReference>
<keyword evidence="4" id="KW-0963">Cytoplasm</keyword>
<evidence type="ECO:0000256" key="7">
    <source>
        <dbReference type="SAM" id="MobiDB-lite"/>
    </source>
</evidence>
<feature type="compositionally biased region" description="Basic and acidic residues" evidence="7">
    <location>
        <begin position="160"/>
        <end position="169"/>
    </location>
</feature>
<keyword evidence="9" id="KW-1185">Reference proteome</keyword>
<keyword evidence="6" id="KW-0206">Cytoskeleton</keyword>
<feature type="compositionally biased region" description="Basic residues" evidence="7">
    <location>
        <begin position="338"/>
        <end position="353"/>
    </location>
</feature>
<evidence type="ECO:0000256" key="5">
    <source>
        <dbReference type="ARBA" id="ARBA00022701"/>
    </source>
</evidence>
<protein>
    <submittedName>
        <fullName evidence="8">Microtubule associated protein 6</fullName>
    </submittedName>
</protein>
<dbReference type="Proteomes" id="UP000694393">
    <property type="component" value="Unplaced"/>
</dbReference>
<evidence type="ECO:0000256" key="6">
    <source>
        <dbReference type="ARBA" id="ARBA00023212"/>
    </source>
</evidence>
<feature type="compositionally biased region" description="Basic and acidic residues" evidence="7">
    <location>
        <begin position="100"/>
        <end position="113"/>
    </location>
</feature>
<dbReference type="GO" id="GO:0030705">
    <property type="term" value="P:cytoskeleton-dependent intracellular transport"/>
    <property type="evidence" value="ECO:0007669"/>
    <property type="project" value="TreeGrafter"/>
</dbReference>
<dbReference type="GO" id="GO:0005874">
    <property type="term" value="C:microtubule"/>
    <property type="evidence" value="ECO:0007669"/>
    <property type="project" value="UniProtKB-KW"/>
</dbReference>
<keyword evidence="3" id="KW-0813">Transport</keyword>
<comment type="similarity">
    <text evidence="2">Belongs to the STOP family.</text>
</comment>
<accession>A0A8C8RDF0</accession>
<evidence type="ECO:0000256" key="4">
    <source>
        <dbReference type="ARBA" id="ARBA00022490"/>
    </source>
</evidence>
<dbReference type="GO" id="GO:0050772">
    <property type="term" value="P:positive regulation of axonogenesis"/>
    <property type="evidence" value="ECO:0007669"/>
    <property type="project" value="TreeGrafter"/>
</dbReference>
<dbReference type="AlphaFoldDB" id="A0A8C8RDF0"/>
<dbReference type="PANTHER" id="PTHR14759:SF29">
    <property type="entry name" value="MICROTUBULE-ASSOCIATED PROTEIN 6"/>
    <property type="match status" value="1"/>
</dbReference>
<feature type="compositionally biased region" description="Basic and acidic residues" evidence="7">
    <location>
        <begin position="178"/>
        <end position="205"/>
    </location>
</feature>
<reference evidence="8" key="1">
    <citation type="submission" date="2025-08" db="UniProtKB">
        <authorList>
            <consortium name="Ensembl"/>
        </authorList>
    </citation>
    <scope>IDENTIFICATION</scope>
</reference>